<keyword evidence="1" id="KW-0175">Coiled coil</keyword>
<dbReference type="KEGG" id="cfr:102513376"/>
<proteinExistence type="predicted"/>
<feature type="coiled-coil region" evidence="1">
    <location>
        <begin position="72"/>
        <end position="106"/>
    </location>
</feature>
<name>A0A8B8UJR4_CAMFR</name>
<accession>A0A8B8UJR4</accession>
<protein>
    <submittedName>
        <fullName evidence="3 4">Uncharacterized protein C4orf36 homolog</fullName>
    </submittedName>
</protein>
<dbReference type="CTD" id="125093142"/>
<dbReference type="AlphaFoldDB" id="A0A8B8UJR4"/>
<keyword evidence="2" id="KW-1185">Reference proteome</keyword>
<dbReference type="GeneID" id="102513376"/>
<evidence type="ECO:0000313" key="2">
    <source>
        <dbReference type="Proteomes" id="UP000694856"/>
    </source>
</evidence>
<dbReference type="Proteomes" id="UP000694856">
    <property type="component" value="Chromosome 2"/>
</dbReference>
<sequence length="117" mass="13639">MAYGLPRRNTVKTILRSSCYEVQEPWELALLTKTWHTNLANIKLPFLKEIAFGGSIRLKKCKTTKDGLVPSAESIKLEREYEMKRLDNLKRQENAAEEIRFSLREKQIGLRRPLPPK</sequence>
<dbReference type="Pfam" id="PF15022">
    <property type="entry name" value="DUF4522"/>
    <property type="match status" value="1"/>
</dbReference>
<evidence type="ECO:0000313" key="5">
    <source>
        <dbReference type="RefSeq" id="XP_032354614.1"/>
    </source>
</evidence>
<dbReference type="InterPro" id="IPR027825">
    <property type="entry name" value="DUF4522"/>
</dbReference>
<dbReference type="RefSeq" id="XP_032354606.1">
    <property type="nucleotide sequence ID" value="XM_032498715.1"/>
</dbReference>
<dbReference type="PANTHER" id="PTHR38002:SF1">
    <property type="entry name" value="CHROMOSOME 4 OPEN READING FRAME 36"/>
    <property type="match status" value="1"/>
</dbReference>
<evidence type="ECO:0000313" key="3">
    <source>
        <dbReference type="RefSeq" id="XP_006190096.1"/>
    </source>
</evidence>
<organism evidence="2 6">
    <name type="scientific">Camelus ferus</name>
    <name type="common">Wild bactrian camel</name>
    <name type="synonym">Camelus bactrianus ferus</name>
    <dbReference type="NCBI Taxonomy" id="419612"/>
    <lineage>
        <taxon>Eukaryota</taxon>
        <taxon>Metazoa</taxon>
        <taxon>Chordata</taxon>
        <taxon>Craniata</taxon>
        <taxon>Vertebrata</taxon>
        <taxon>Euteleostomi</taxon>
        <taxon>Mammalia</taxon>
        <taxon>Eutheria</taxon>
        <taxon>Laurasiatheria</taxon>
        <taxon>Artiodactyla</taxon>
        <taxon>Tylopoda</taxon>
        <taxon>Camelidae</taxon>
        <taxon>Camelus</taxon>
    </lineage>
</organism>
<evidence type="ECO:0000313" key="4">
    <source>
        <dbReference type="RefSeq" id="XP_032354606.1"/>
    </source>
</evidence>
<dbReference type="PANTHER" id="PTHR38002">
    <property type="entry name" value="C4ORF36 ISOFORM 11"/>
    <property type="match status" value="1"/>
</dbReference>
<dbReference type="RefSeq" id="XP_032354614.1">
    <property type="nucleotide sequence ID" value="XM_032498723.1"/>
</dbReference>
<dbReference type="RefSeq" id="XP_006190096.1">
    <property type="nucleotide sequence ID" value="XM_006190034.3"/>
</dbReference>
<evidence type="ECO:0000313" key="6">
    <source>
        <dbReference type="RefSeq" id="XP_032354622.1"/>
    </source>
</evidence>
<evidence type="ECO:0000256" key="1">
    <source>
        <dbReference type="SAM" id="Coils"/>
    </source>
</evidence>
<reference evidence="3 4" key="1">
    <citation type="submission" date="2025-04" db="UniProtKB">
        <authorList>
            <consortium name="RefSeq"/>
        </authorList>
    </citation>
    <scope>IDENTIFICATION</scope>
    <source>
        <tissue evidence="3 4">Ear skin</tissue>
    </source>
</reference>
<dbReference type="RefSeq" id="XP_032354622.1">
    <property type="nucleotide sequence ID" value="XM_032498731.1"/>
</dbReference>
<gene>
    <name evidence="3 4 5 6" type="primary">C2H4orf36</name>
</gene>